<dbReference type="Pfam" id="PF00206">
    <property type="entry name" value="Lyase_1"/>
    <property type="match status" value="1"/>
</dbReference>
<evidence type="ECO:0000313" key="7">
    <source>
        <dbReference type="EMBL" id="CAN89657.1"/>
    </source>
</evidence>
<dbReference type="PANTHER" id="PTHR43814:SF1">
    <property type="entry name" value="ARGININOSUCCINATE LYASE"/>
    <property type="match status" value="1"/>
</dbReference>
<dbReference type="PRINTS" id="PR00145">
    <property type="entry name" value="ARGSUCLYASE"/>
</dbReference>
<dbReference type="AlphaFoldDB" id="B0B528"/>
<dbReference type="PRINTS" id="PR00149">
    <property type="entry name" value="FUMRATELYASE"/>
</dbReference>
<evidence type="ECO:0000256" key="3">
    <source>
        <dbReference type="ARBA" id="ARBA00022571"/>
    </source>
</evidence>
<dbReference type="Gene3D" id="1.10.275.10">
    <property type="entry name" value="Fumarase/aspartase (N-terminal domain)"/>
    <property type="match status" value="1"/>
</dbReference>
<dbReference type="GO" id="GO:0005829">
    <property type="term" value="C:cytosol"/>
    <property type="evidence" value="ECO:0007669"/>
    <property type="project" value="TreeGrafter"/>
</dbReference>
<evidence type="ECO:0000259" key="6">
    <source>
        <dbReference type="Pfam" id="PF00206"/>
    </source>
</evidence>
<dbReference type="OMA" id="DSYFAFE"/>
<keyword evidence="3" id="KW-0028">Amino-acid biosynthesis</keyword>
<dbReference type="UniPathway" id="UPA00068">
    <property type="reaction ID" value="UER00114"/>
</dbReference>
<comment type="pathway">
    <text evidence="1">Amino-acid biosynthesis; L-arginine biosynthesis; L-arginine from L-ornithine and carbamoyl phosphate: step 3/3.</text>
</comment>
<evidence type="ECO:0000256" key="4">
    <source>
        <dbReference type="ARBA" id="ARBA00023239"/>
    </source>
</evidence>
<evidence type="ECO:0000256" key="2">
    <source>
        <dbReference type="ARBA" id="ARBA00012338"/>
    </source>
</evidence>
<feature type="compositionally biased region" description="Basic and acidic residues" evidence="5">
    <location>
        <begin position="530"/>
        <end position="539"/>
    </location>
</feature>
<dbReference type="EC" id="4.3.2.1" evidence="2"/>
<dbReference type="PANTHER" id="PTHR43814">
    <property type="entry name" value="ARGININOSUCCINATE LYASE"/>
    <property type="match status" value="1"/>
</dbReference>
<evidence type="ECO:0000256" key="1">
    <source>
        <dbReference type="ARBA" id="ARBA00004941"/>
    </source>
</evidence>
<dbReference type="InterPro" id="IPR000362">
    <property type="entry name" value="Fumarate_lyase_fam"/>
</dbReference>
<dbReference type="InterPro" id="IPR024083">
    <property type="entry name" value="Fumarase/histidase_N"/>
</dbReference>
<feature type="domain" description="Fumarate lyase N-terminal" evidence="6">
    <location>
        <begin position="72"/>
        <end position="327"/>
    </location>
</feature>
<evidence type="ECO:0000256" key="5">
    <source>
        <dbReference type="SAM" id="MobiDB-lite"/>
    </source>
</evidence>
<feature type="region of interest" description="Disordered" evidence="5">
    <location>
        <begin position="516"/>
        <end position="539"/>
    </location>
</feature>
<sequence length="539" mass="57888">MIPDAAPVTPSPGPTTPPHRTDTVTVTSQPPAPAAELSGRIRGGPSDLLHDEVLAPQFRFEVRHLLGHYIAIEKTLAAEYARMALLTEAEARTVTALLDEVGPGALTARPDANMSDIAFALERHVTARLPAPVPHWHVDRSRNDLQACAQTMFGREQVVRLATALLDLCSVVLARAEETRGLPMPGYTHFQAAQIITPGFHLSALAEQLLHTQRRLLHTYDGMNTCPLGAGAMAGQELPWDRTRMARMLGFDRPQPNALTAVASRRWSAEATAELGLLGAALSRFVTDLLTWGGSEYGFIELPDDLSGISSAMPQKKNYPVLERIRGRTAHLGAFHTDVLLGQRNTPFCNLVEVSKEAGTHVLTAFDSAHGTVRLLTEVVRRVAFRADRMRAVCTREYLGGFSLANALTLTEGVPWRTAQVVAGKYIVSAAEAGVPPHPGAPALLTRAAAEHALTLADPARLLADAFDVDRGLARLACEGSAHPDAVAQALRAQQDTLEGLRAAWQERSDAVVAGAAETARALGPAGPQDAHRPETGER</sequence>
<keyword evidence="4 7" id="KW-0456">Lyase</keyword>
<protein>
    <recommendedName>
        <fullName evidence="2">argininosuccinate lyase</fullName>
        <ecNumber evidence="2">4.3.2.1</ecNumber>
    </recommendedName>
</protein>
<dbReference type="InterPro" id="IPR022761">
    <property type="entry name" value="Fumarate_lyase_N"/>
</dbReference>
<dbReference type="InterPro" id="IPR008948">
    <property type="entry name" value="L-Aspartase-like"/>
</dbReference>
<reference evidence="7" key="1">
    <citation type="journal article" date="2008" name="Chem. Biol.">
        <title>Molecular Analysis of the Kirromycin Biosynthetic Gene Cluster Revealed beta-Alanine as Precursor of the Pyridone Moiety.</title>
        <authorList>
            <person name="Weber T."/>
            <person name="Laiple K.J."/>
            <person name="Pross E.K."/>
            <person name="Textor A."/>
            <person name="Grond S."/>
            <person name="Welzel K."/>
            <person name="Pelzer S."/>
            <person name="Vente A."/>
            <person name="Wohlleben W."/>
        </authorList>
    </citation>
    <scope>NUCLEOTIDE SEQUENCE</scope>
    <source>
        <strain evidence="7">Tu 365</strain>
    </source>
</reference>
<dbReference type="Gene3D" id="1.20.200.10">
    <property type="entry name" value="Fumarase/aspartase (Central domain)"/>
    <property type="match status" value="1"/>
</dbReference>
<dbReference type="EMBL" id="AM746336">
    <property type="protein sequence ID" value="CAN89657.1"/>
    <property type="molecule type" value="Genomic_DNA"/>
</dbReference>
<dbReference type="Gene3D" id="1.10.40.30">
    <property type="entry name" value="Fumarase/aspartase (C-terminal domain)"/>
    <property type="match status" value="1"/>
</dbReference>
<gene>
    <name evidence="7" type="ORF">orf_R2</name>
</gene>
<organism evidence="7">
    <name type="scientific">Streptomyces collinus</name>
    <dbReference type="NCBI Taxonomy" id="42684"/>
    <lineage>
        <taxon>Bacteria</taxon>
        <taxon>Bacillati</taxon>
        <taxon>Actinomycetota</taxon>
        <taxon>Actinomycetes</taxon>
        <taxon>Kitasatosporales</taxon>
        <taxon>Streptomycetaceae</taxon>
        <taxon>Streptomyces</taxon>
    </lineage>
</organism>
<accession>B0B528</accession>
<feature type="region of interest" description="Disordered" evidence="5">
    <location>
        <begin position="1"/>
        <end position="43"/>
    </location>
</feature>
<dbReference type="InterPro" id="IPR009049">
    <property type="entry name" value="Argininosuccinate_lyase"/>
</dbReference>
<keyword evidence="3" id="KW-0055">Arginine biosynthesis</keyword>
<feature type="compositionally biased region" description="Low complexity" evidence="5">
    <location>
        <begin position="516"/>
        <end position="527"/>
    </location>
</feature>
<name>B0B528_STRCU</name>
<dbReference type="SUPFAM" id="SSF48557">
    <property type="entry name" value="L-aspartase-like"/>
    <property type="match status" value="1"/>
</dbReference>
<proteinExistence type="predicted"/>
<dbReference type="GO" id="GO:0042450">
    <property type="term" value="P:L-arginine biosynthetic process via ornithine"/>
    <property type="evidence" value="ECO:0007669"/>
    <property type="project" value="InterPro"/>
</dbReference>
<dbReference type="GO" id="GO:0004056">
    <property type="term" value="F:argininosuccinate lyase activity"/>
    <property type="evidence" value="ECO:0007669"/>
    <property type="project" value="UniProtKB-EC"/>
</dbReference>